<dbReference type="RefSeq" id="WP_377686469.1">
    <property type="nucleotide sequence ID" value="NZ_JBHMDZ010000015.1"/>
</dbReference>
<organism evidence="2 3">
    <name type="scientific">Paracoccus cavernae</name>
    <dbReference type="NCBI Taxonomy" id="1571207"/>
    <lineage>
        <taxon>Bacteria</taxon>
        <taxon>Pseudomonadati</taxon>
        <taxon>Pseudomonadota</taxon>
        <taxon>Alphaproteobacteria</taxon>
        <taxon>Rhodobacterales</taxon>
        <taxon>Paracoccaceae</taxon>
        <taxon>Paracoccus</taxon>
    </lineage>
</organism>
<sequence>MAKKGGFSFDGMVDASAPPEPIKGVEQRGAAEPAPVKRSEPKPAAAPVERPVRRGRPPKARTATEARPSFGLDPVTHAKFKIWLLKKGVSMQDYLEDHIAKLVKDIDL</sequence>
<accession>A0ABT8DDN2</accession>
<evidence type="ECO:0000256" key="1">
    <source>
        <dbReference type="SAM" id="MobiDB-lite"/>
    </source>
</evidence>
<reference evidence="3" key="1">
    <citation type="journal article" date="2019" name="Int. J. Syst. Evol. Microbiol.">
        <title>The Global Catalogue of Microorganisms (GCM) 10K type strain sequencing project: providing services to taxonomists for standard genome sequencing and annotation.</title>
        <authorList>
            <consortium name="The Broad Institute Genomics Platform"/>
            <consortium name="The Broad Institute Genome Sequencing Center for Infectious Disease"/>
            <person name="Wu L."/>
            <person name="Ma J."/>
        </authorList>
    </citation>
    <scope>NUCLEOTIDE SEQUENCE [LARGE SCALE GENOMIC DNA]</scope>
    <source>
        <strain evidence="3">CECT 8482</strain>
    </source>
</reference>
<evidence type="ECO:0000313" key="2">
    <source>
        <dbReference type="EMBL" id="MDN3714356.1"/>
    </source>
</evidence>
<dbReference type="Proteomes" id="UP001243846">
    <property type="component" value="Unassembled WGS sequence"/>
</dbReference>
<keyword evidence="3" id="KW-1185">Reference proteome</keyword>
<dbReference type="EMBL" id="JAUFRC010000004">
    <property type="protein sequence ID" value="MDN3714356.1"/>
    <property type="molecule type" value="Genomic_DNA"/>
</dbReference>
<name>A0ABT8DDN2_9RHOB</name>
<evidence type="ECO:0008006" key="4">
    <source>
        <dbReference type="Google" id="ProtNLM"/>
    </source>
</evidence>
<evidence type="ECO:0000313" key="3">
    <source>
        <dbReference type="Proteomes" id="UP001243846"/>
    </source>
</evidence>
<gene>
    <name evidence="2" type="ORF">QWZ10_25710</name>
</gene>
<feature type="region of interest" description="Disordered" evidence="1">
    <location>
        <begin position="1"/>
        <end position="70"/>
    </location>
</feature>
<proteinExistence type="predicted"/>
<comment type="caution">
    <text evidence="2">The sequence shown here is derived from an EMBL/GenBank/DDBJ whole genome shotgun (WGS) entry which is preliminary data.</text>
</comment>
<protein>
    <recommendedName>
        <fullName evidence="4">Chromosome partitioning protein ParB</fullName>
    </recommendedName>
</protein>